<feature type="domain" description="C2H2-type" evidence="3">
    <location>
        <begin position="161"/>
        <end position="186"/>
    </location>
</feature>
<dbReference type="PROSITE" id="PS50157">
    <property type="entry name" value="ZINC_FINGER_C2H2_2"/>
    <property type="match status" value="2"/>
</dbReference>
<dbReference type="EMBL" id="KV921890">
    <property type="protein sequence ID" value="ORE08312.1"/>
    <property type="molecule type" value="Genomic_DNA"/>
</dbReference>
<keyword evidence="1" id="KW-0863">Zinc-finger</keyword>
<dbReference type="InterPro" id="IPR036236">
    <property type="entry name" value="Znf_C2H2_sf"/>
</dbReference>
<gene>
    <name evidence="4" type="ORF">BCV72DRAFT_303826</name>
</gene>
<dbReference type="SMART" id="SM00355">
    <property type="entry name" value="ZnF_C2H2"/>
    <property type="match status" value="2"/>
</dbReference>
<dbReference type="VEuPathDB" id="FungiDB:BCV72DRAFT_303826"/>
<dbReference type="Pfam" id="PF00096">
    <property type="entry name" value="zf-C2H2"/>
    <property type="match status" value="2"/>
</dbReference>
<evidence type="ECO:0000313" key="4">
    <source>
        <dbReference type="EMBL" id="ORE08312.1"/>
    </source>
</evidence>
<accession>A0A1X0R8H1</accession>
<dbReference type="PROSITE" id="PS00028">
    <property type="entry name" value="ZINC_FINGER_C2H2_1"/>
    <property type="match status" value="1"/>
</dbReference>
<protein>
    <recommendedName>
        <fullName evidence="3">C2H2-type domain-containing protein</fullName>
    </recommendedName>
</protein>
<evidence type="ECO:0000259" key="3">
    <source>
        <dbReference type="PROSITE" id="PS50157"/>
    </source>
</evidence>
<sequence>MNQDFYCQQHNNQSQQQPQQPQLQPQLQQPQPQPQLQQQQSLQPVLPPYDINALLMDDPFSTDLISTPQLYYSPSLHEESTYVPQHQDQHQQQQQWLNNSPMSHQWFDPPVGNILEEQEQRKETPLNEKKYVCPICHHRSKRRHNMVEHMQTHDPNRPKLFSCGICQRPFARKYDMKRHEKIHLKK</sequence>
<feature type="domain" description="C2H2-type" evidence="3">
    <location>
        <begin position="131"/>
        <end position="158"/>
    </location>
</feature>
<reference evidence="4" key="1">
    <citation type="journal article" date="2016" name="Proc. Natl. Acad. Sci. U.S.A.">
        <title>Lipid metabolic changes in an early divergent fungus govern the establishment of a mutualistic symbiosis with endobacteria.</title>
        <authorList>
            <person name="Lastovetsky O.A."/>
            <person name="Gaspar M.L."/>
            <person name="Mondo S.J."/>
            <person name="LaButti K.M."/>
            <person name="Sandor L."/>
            <person name="Grigoriev I.V."/>
            <person name="Henry S.A."/>
            <person name="Pawlowska T.E."/>
        </authorList>
    </citation>
    <scope>NUCLEOTIDE SEQUENCE [LARGE SCALE GENOMIC DNA]</scope>
    <source>
        <strain evidence="4">ATCC 52814</strain>
    </source>
</reference>
<feature type="compositionally biased region" description="Polar residues" evidence="2">
    <location>
        <begin position="1"/>
        <end position="12"/>
    </location>
</feature>
<name>A0A1X0R8H1_RHIZD</name>
<evidence type="ECO:0000256" key="1">
    <source>
        <dbReference type="PROSITE-ProRule" id="PRU00042"/>
    </source>
</evidence>
<keyword evidence="1" id="KW-0862">Zinc</keyword>
<dbReference type="AlphaFoldDB" id="A0A1X0R8H1"/>
<dbReference type="GO" id="GO:0008270">
    <property type="term" value="F:zinc ion binding"/>
    <property type="evidence" value="ECO:0007669"/>
    <property type="project" value="UniProtKB-KW"/>
</dbReference>
<dbReference type="SUPFAM" id="SSF57667">
    <property type="entry name" value="beta-beta-alpha zinc fingers"/>
    <property type="match status" value="1"/>
</dbReference>
<proteinExistence type="predicted"/>
<organism evidence="4">
    <name type="scientific">Rhizopus microsporus var. microsporus</name>
    <dbReference type="NCBI Taxonomy" id="86635"/>
    <lineage>
        <taxon>Eukaryota</taxon>
        <taxon>Fungi</taxon>
        <taxon>Fungi incertae sedis</taxon>
        <taxon>Mucoromycota</taxon>
        <taxon>Mucoromycotina</taxon>
        <taxon>Mucoromycetes</taxon>
        <taxon>Mucorales</taxon>
        <taxon>Mucorineae</taxon>
        <taxon>Rhizopodaceae</taxon>
        <taxon>Rhizopus</taxon>
    </lineage>
</organism>
<feature type="region of interest" description="Disordered" evidence="2">
    <location>
        <begin position="1"/>
        <end position="41"/>
    </location>
</feature>
<dbReference type="Gene3D" id="3.30.160.60">
    <property type="entry name" value="Classic Zinc Finger"/>
    <property type="match status" value="2"/>
</dbReference>
<dbReference type="OrthoDB" id="8117402at2759"/>
<evidence type="ECO:0000256" key="2">
    <source>
        <dbReference type="SAM" id="MobiDB-lite"/>
    </source>
</evidence>
<keyword evidence="1" id="KW-0479">Metal-binding</keyword>
<dbReference type="Proteomes" id="UP000242414">
    <property type="component" value="Unassembled WGS sequence"/>
</dbReference>
<dbReference type="InterPro" id="IPR013087">
    <property type="entry name" value="Znf_C2H2_type"/>
</dbReference>
<feature type="compositionally biased region" description="Low complexity" evidence="2">
    <location>
        <begin position="13"/>
        <end position="41"/>
    </location>
</feature>